<sequence>MQQNNFFVKIILVCIMVLIGGGNSGESKKLSLPVDSERSTLLEFYYQYIGQNIDSDAIELKLPENYLKLTKPFNQQEIKVQVKGDNFLSPYIAENNRYYELGYFVHKSNTYRLIIYNKTGETDTLLFNIQLNSYDKKGNLVDALLIGSLFGYEDIVRFSDFIINPDYTIEINIHVIYKYTENEDGSIKKITQPIPQLYLKEKYQIEDGQFKLVYRNEMPHTEKQNKISSKVYSHHY</sequence>
<dbReference type="EMBL" id="JAWJAC010000016">
    <property type="protein sequence ID" value="MDV2865160.1"/>
    <property type="molecule type" value="Genomic_DNA"/>
</dbReference>
<gene>
    <name evidence="2" type="ORF">R0H02_22220</name>
</gene>
<accession>A0AB35RT13</accession>
<dbReference type="RefSeq" id="WP_317101651.1">
    <property type="nucleotide sequence ID" value="NZ_JAWJAC010000016.1"/>
</dbReference>
<keyword evidence="3" id="KW-1185">Reference proteome</keyword>
<keyword evidence="1" id="KW-0472">Membrane</keyword>
<evidence type="ECO:0000313" key="3">
    <source>
        <dbReference type="Proteomes" id="UP001286589"/>
    </source>
</evidence>
<keyword evidence="1" id="KW-1133">Transmembrane helix</keyword>
<name>A0AB35RT13_9ENTR</name>
<evidence type="ECO:0000313" key="2">
    <source>
        <dbReference type="EMBL" id="MDV2865160.1"/>
    </source>
</evidence>
<reference evidence="2 3" key="1">
    <citation type="submission" date="2023-10" db="EMBL/GenBank/DDBJ databases">
        <title>Phytobacter spp. The emergence of a new genus of hospital-origin enterobacteria encoding carbapenemases in Argentina.</title>
        <authorList>
            <person name="Vay C."/>
            <person name="Almuzara M."/>
            <person name="Traglia G.M."/>
            <person name="Campos J."/>
        </authorList>
    </citation>
    <scope>NUCLEOTIDE SEQUENCE [LARGE SCALE GENOMIC DNA]</scope>
    <source>
        <strain evidence="2 3">CVMA36</strain>
    </source>
</reference>
<feature type="transmembrane region" description="Helical" evidence="1">
    <location>
        <begin position="6"/>
        <end position="23"/>
    </location>
</feature>
<proteinExistence type="predicted"/>
<evidence type="ECO:0000256" key="1">
    <source>
        <dbReference type="SAM" id="Phobius"/>
    </source>
</evidence>
<organism evidence="2 3">
    <name type="scientific">Phytobacter ursingii</name>
    <dbReference type="NCBI Taxonomy" id="1972431"/>
    <lineage>
        <taxon>Bacteria</taxon>
        <taxon>Pseudomonadati</taxon>
        <taxon>Pseudomonadota</taxon>
        <taxon>Gammaproteobacteria</taxon>
        <taxon>Enterobacterales</taxon>
        <taxon>Enterobacteriaceae</taxon>
        <taxon>Phytobacter</taxon>
    </lineage>
</organism>
<dbReference type="AlphaFoldDB" id="A0AB35RT13"/>
<comment type="caution">
    <text evidence="2">The sequence shown here is derived from an EMBL/GenBank/DDBJ whole genome shotgun (WGS) entry which is preliminary data.</text>
</comment>
<protein>
    <submittedName>
        <fullName evidence="2">Uncharacterized protein</fullName>
    </submittedName>
</protein>
<keyword evidence="1" id="KW-0812">Transmembrane</keyword>
<dbReference type="Proteomes" id="UP001286589">
    <property type="component" value="Unassembled WGS sequence"/>
</dbReference>